<dbReference type="Gene3D" id="3.40.50.1000">
    <property type="entry name" value="HAD superfamily/HAD-like"/>
    <property type="match status" value="1"/>
</dbReference>
<evidence type="ECO:0000256" key="1">
    <source>
        <dbReference type="ARBA" id="ARBA00022723"/>
    </source>
</evidence>
<organism evidence="4 5">
    <name type="scientific">Syntrophorhabdus aromaticivorans</name>
    <dbReference type="NCBI Taxonomy" id="328301"/>
    <lineage>
        <taxon>Bacteria</taxon>
        <taxon>Pseudomonadati</taxon>
        <taxon>Thermodesulfobacteriota</taxon>
        <taxon>Syntrophorhabdia</taxon>
        <taxon>Syntrophorhabdales</taxon>
        <taxon>Syntrophorhabdaceae</taxon>
        <taxon>Syntrophorhabdus</taxon>
    </lineage>
</organism>
<dbReference type="GO" id="GO:0005829">
    <property type="term" value="C:cytosol"/>
    <property type="evidence" value="ECO:0007669"/>
    <property type="project" value="TreeGrafter"/>
</dbReference>
<dbReference type="SUPFAM" id="SSF56784">
    <property type="entry name" value="HAD-like"/>
    <property type="match status" value="1"/>
</dbReference>
<keyword evidence="1" id="KW-0479">Metal-binding</keyword>
<dbReference type="InterPro" id="IPR023214">
    <property type="entry name" value="HAD_sf"/>
</dbReference>
<dbReference type="NCBIfam" id="TIGR01484">
    <property type="entry name" value="HAD-SF-IIB"/>
    <property type="match status" value="1"/>
</dbReference>
<reference evidence="4" key="1">
    <citation type="journal article" date="2020" name="Biotechnol. Biofuels">
        <title>New insights from the biogas microbiome by comprehensive genome-resolved metagenomics of nearly 1600 species originating from multiple anaerobic digesters.</title>
        <authorList>
            <person name="Campanaro S."/>
            <person name="Treu L."/>
            <person name="Rodriguez-R L.M."/>
            <person name="Kovalovszki A."/>
            <person name="Ziels R.M."/>
            <person name="Maus I."/>
            <person name="Zhu X."/>
            <person name="Kougias P.G."/>
            <person name="Basile A."/>
            <person name="Luo G."/>
            <person name="Schluter A."/>
            <person name="Konstantinidis K.T."/>
            <person name="Angelidaki I."/>
        </authorList>
    </citation>
    <scope>NUCLEOTIDE SEQUENCE</scope>
    <source>
        <strain evidence="4">AS06rmzACSIP_7</strain>
    </source>
</reference>
<dbReference type="Pfam" id="PF08282">
    <property type="entry name" value="Hydrolase_3"/>
    <property type="match status" value="2"/>
</dbReference>
<keyword evidence="3" id="KW-0460">Magnesium</keyword>
<dbReference type="PANTHER" id="PTHR10000">
    <property type="entry name" value="PHOSPHOSERINE PHOSPHATASE"/>
    <property type="match status" value="1"/>
</dbReference>
<evidence type="ECO:0000256" key="3">
    <source>
        <dbReference type="ARBA" id="ARBA00022842"/>
    </source>
</evidence>
<dbReference type="Proteomes" id="UP000777265">
    <property type="component" value="Unassembled WGS sequence"/>
</dbReference>
<name>A0A971S203_9BACT</name>
<gene>
    <name evidence="4" type="ORF">GXY80_13480</name>
</gene>
<evidence type="ECO:0000256" key="2">
    <source>
        <dbReference type="ARBA" id="ARBA00022801"/>
    </source>
</evidence>
<dbReference type="GO" id="GO:0000287">
    <property type="term" value="F:magnesium ion binding"/>
    <property type="evidence" value="ECO:0007669"/>
    <property type="project" value="TreeGrafter"/>
</dbReference>
<dbReference type="NCBIfam" id="TIGR01486">
    <property type="entry name" value="HAD-SF-IIB-MPGP"/>
    <property type="match status" value="1"/>
</dbReference>
<dbReference type="GO" id="GO:0051479">
    <property type="term" value="P:mannosylglycerate biosynthetic process"/>
    <property type="evidence" value="ECO:0007669"/>
    <property type="project" value="InterPro"/>
</dbReference>
<keyword evidence="2 4" id="KW-0378">Hydrolase</keyword>
<reference evidence="4" key="2">
    <citation type="submission" date="2020-01" db="EMBL/GenBank/DDBJ databases">
        <authorList>
            <person name="Campanaro S."/>
        </authorList>
    </citation>
    <scope>NUCLEOTIDE SEQUENCE</scope>
    <source>
        <strain evidence="4">AS06rmzACSIP_7</strain>
    </source>
</reference>
<dbReference type="InterPro" id="IPR006381">
    <property type="entry name" value="HAD-SF-IIB-MPGP"/>
</dbReference>
<proteinExistence type="predicted"/>
<dbReference type="AlphaFoldDB" id="A0A971S203"/>
<dbReference type="EMBL" id="JAAYEE010000253">
    <property type="protein sequence ID" value="NLW36466.1"/>
    <property type="molecule type" value="Genomic_DNA"/>
</dbReference>
<dbReference type="Gene3D" id="3.30.980.20">
    <property type="entry name" value="Putative mannosyl-3-phosphoglycerate phosphatase, domain 2"/>
    <property type="match status" value="1"/>
</dbReference>
<accession>A0A971S203</accession>
<protein>
    <submittedName>
        <fullName evidence="4">HAD-IIB family hydrolase</fullName>
    </submittedName>
</protein>
<dbReference type="SFLD" id="SFLDG01140">
    <property type="entry name" value="C2.B:_Phosphomannomutase_and_P"/>
    <property type="match status" value="1"/>
</dbReference>
<sequence>MIKSIIFTDLDGTLLDENYSFRMAEGALVLIENRRIPLVICSSKTRAEIELYRRRLNNKHPFIAENGGGVFVPRGYFPVDADLSGFTLIADAGYQVIRLGTGYAELRRAMQELRHEGFEVKGFGDMSVEEVSQLTGLSPDEATASKERDFDEPFLFQGNRVQLPFLYQAIRKKGLRFTEGRLLHVLGESDKGKAVALLSALYQAKYGEIITIGIGDSPNDIPMLKSVDYPIIVKHPDGTFDSRIHLGWVIKADGVGPEGWNKAVIEIMSCLGTV</sequence>
<dbReference type="GO" id="GO:0050531">
    <property type="term" value="F:mannosyl-3-phosphoglycerate phosphatase activity"/>
    <property type="evidence" value="ECO:0007669"/>
    <property type="project" value="InterPro"/>
</dbReference>
<dbReference type="SFLD" id="SFLDS00003">
    <property type="entry name" value="Haloacid_Dehalogenase"/>
    <property type="match status" value="1"/>
</dbReference>
<dbReference type="InterPro" id="IPR036412">
    <property type="entry name" value="HAD-like_sf"/>
</dbReference>
<dbReference type="PANTHER" id="PTHR10000:SF8">
    <property type="entry name" value="HAD SUPERFAMILY HYDROLASE-LIKE, TYPE 3"/>
    <property type="match status" value="1"/>
</dbReference>
<comment type="caution">
    <text evidence="4">The sequence shown here is derived from an EMBL/GenBank/DDBJ whole genome shotgun (WGS) entry which is preliminary data.</text>
</comment>
<evidence type="ECO:0000313" key="4">
    <source>
        <dbReference type="EMBL" id="NLW36466.1"/>
    </source>
</evidence>
<evidence type="ECO:0000313" key="5">
    <source>
        <dbReference type="Proteomes" id="UP000777265"/>
    </source>
</evidence>
<dbReference type="InterPro" id="IPR006379">
    <property type="entry name" value="HAD-SF_hydro_IIB"/>
</dbReference>
<dbReference type="SFLD" id="SFLDG01142">
    <property type="entry name" value="C2.B.2:_Mannosyl-3-phosphoglyc"/>
    <property type="match status" value="1"/>
</dbReference>
<dbReference type="CDD" id="cd07507">
    <property type="entry name" value="HAD_Pase"/>
    <property type="match status" value="1"/>
</dbReference>